<reference evidence="13 14" key="1">
    <citation type="submission" date="2018-10" db="EMBL/GenBank/DDBJ databases">
        <title>Improved assembly of the deer mouse Peromyscus maniculatus genome.</title>
        <authorList>
            <person name="Lassance J.-M."/>
            <person name="Hoekstra H.E."/>
        </authorList>
    </citation>
    <scope>NUCLEOTIDE SEQUENCE [LARGE SCALE GENOMIC DNA]</scope>
</reference>
<dbReference type="GeneTree" id="ENSGT00390000000604"/>
<keyword evidence="9" id="KW-1015">Disulfide bond</keyword>
<keyword evidence="4 10" id="KW-0964">Secreted</keyword>
<evidence type="ECO:0000256" key="10">
    <source>
        <dbReference type="RuleBase" id="RU231113"/>
    </source>
</evidence>
<feature type="compositionally biased region" description="Basic and acidic residues" evidence="11">
    <location>
        <begin position="92"/>
        <end position="101"/>
    </location>
</feature>
<feature type="signal peptide" evidence="10">
    <location>
        <begin position="1"/>
        <end position="20"/>
    </location>
</feature>
<feature type="region of interest" description="Disordered" evidence="11">
    <location>
        <begin position="63"/>
        <end position="215"/>
    </location>
</feature>
<evidence type="ECO:0000256" key="1">
    <source>
        <dbReference type="ARBA" id="ARBA00002878"/>
    </source>
</evidence>
<evidence type="ECO:0000256" key="5">
    <source>
        <dbReference type="ARBA" id="ARBA00022529"/>
    </source>
</evidence>
<comment type="similarity">
    <text evidence="3 10">Belongs to the beta-defensin family.</text>
</comment>
<dbReference type="Pfam" id="PF13841">
    <property type="entry name" value="Defensin_beta_2"/>
    <property type="match status" value="1"/>
</dbReference>
<dbReference type="GO" id="GO:0042742">
    <property type="term" value="P:defense response to bacterium"/>
    <property type="evidence" value="ECO:0007669"/>
    <property type="project" value="UniProtKB-UniRule"/>
</dbReference>
<evidence type="ECO:0000256" key="7">
    <source>
        <dbReference type="ARBA" id="ARBA00022940"/>
    </source>
</evidence>
<feature type="compositionally biased region" description="Pro residues" evidence="11">
    <location>
        <begin position="129"/>
        <end position="172"/>
    </location>
</feature>
<keyword evidence="5 10" id="KW-0929">Antimicrobial</keyword>
<sequence>MSFSSLAFIICGLLTQVTKAGWFRPKCWKNNLGHCRIRCLDDERYILLCRNKASCCISRALTEGKQPPQPQPPSANPEDITFLDPYSVSPRTRFDDDRNFDENEPGSTTRTPGVTVTPSHPKTVGDGNPPIPGTVNPPAPGTVNPPIPGTVNPPIPGTVNPPIPGTVNPPAPGTVNTPTPDTVNTPTHGTVNTPTHGTVNTPTPGTTPVKTPSPS</sequence>
<evidence type="ECO:0000313" key="14">
    <source>
        <dbReference type="Proteomes" id="UP000694547"/>
    </source>
</evidence>
<comment type="subcellular location">
    <subcellularLocation>
        <location evidence="2 10">Secreted</location>
    </subcellularLocation>
</comment>
<dbReference type="GO" id="GO:0005576">
    <property type="term" value="C:extracellular region"/>
    <property type="evidence" value="ECO:0007669"/>
    <property type="project" value="UniProtKB-SubCell"/>
</dbReference>
<accession>A0A8C8URR5</accession>
<feature type="compositionally biased region" description="Polar residues" evidence="11">
    <location>
        <begin position="105"/>
        <end position="120"/>
    </location>
</feature>
<keyword evidence="8 10" id="KW-0044">Antibiotic</keyword>
<reference evidence="13" key="3">
    <citation type="submission" date="2025-09" db="UniProtKB">
        <authorList>
            <consortium name="Ensembl"/>
        </authorList>
    </citation>
    <scope>IDENTIFICATION</scope>
</reference>
<keyword evidence="6 10" id="KW-0732">Signal</keyword>
<dbReference type="Ensembl" id="ENSPEMT00000033380.1">
    <property type="protein sequence ID" value="ENSPEMP00000034322.1"/>
    <property type="gene ID" value="ENSPEMG00000028074.1"/>
</dbReference>
<evidence type="ECO:0000256" key="9">
    <source>
        <dbReference type="ARBA" id="ARBA00023157"/>
    </source>
</evidence>
<dbReference type="PANTHER" id="PTHR15001">
    <property type="entry name" value="BETA-DEFENSIN 123-RELATED"/>
    <property type="match status" value="1"/>
</dbReference>
<evidence type="ECO:0000256" key="8">
    <source>
        <dbReference type="ARBA" id="ARBA00023022"/>
    </source>
</evidence>
<evidence type="ECO:0000259" key="12">
    <source>
        <dbReference type="Pfam" id="PF13841"/>
    </source>
</evidence>
<feature type="compositionally biased region" description="Low complexity" evidence="11">
    <location>
        <begin position="174"/>
        <end position="215"/>
    </location>
</feature>
<dbReference type="InterPro" id="IPR050544">
    <property type="entry name" value="Beta-defensin"/>
</dbReference>
<evidence type="ECO:0000256" key="6">
    <source>
        <dbReference type="ARBA" id="ARBA00022729"/>
    </source>
</evidence>
<keyword evidence="14" id="KW-1185">Reference proteome</keyword>
<reference evidence="13" key="2">
    <citation type="submission" date="2025-08" db="UniProtKB">
        <authorList>
            <consortium name="Ensembl"/>
        </authorList>
    </citation>
    <scope>IDENTIFICATION</scope>
</reference>
<comment type="function">
    <text evidence="1 10">Has antibacterial activity.</text>
</comment>
<dbReference type="AlphaFoldDB" id="A0A8C8URR5"/>
<evidence type="ECO:0000256" key="3">
    <source>
        <dbReference type="ARBA" id="ARBA00007371"/>
    </source>
</evidence>
<feature type="chain" id="PRO_5034309342" description="Beta-defensin" evidence="10">
    <location>
        <begin position="21"/>
        <end position="215"/>
    </location>
</feature>
<evidence type="ECO:0000256" key="11">
    <source>
        <dbReference type="SAM" id="MobiDB-lite"/>
    </source>
</evidence>
<name>A0A8C8URR5_PERMB</name>
<feature type="domain" description="Beta-defensin" evidence="12">
    <location>
        <begin position="26"/>
        <end position="56"/>
    </location>
</feature>
<protein>
    <recommendedName>
        <fullName evidence="10">Beta-defensin</fullName>
    </recommendedName>
</protein>
<dbReference type="Proteomes" id="UP000694547">
    <property type="component" value="Chromosome 4"/>
</dbReference>
<dbReference type="PANTHER" id="PTHR15001:SF12">
    <property type="entry name" value="BETA-DEFENSIN 125"/>
    <property type="match status" value="1"/>
</dbReference>
<evidence type="ECO:0000313" key="13">
    <source>
        <dbReference type="Ensembl" id="ENSPEMP00000034322.1"/>
    </source>
</evidence>
<proteinExistence type="inferred from homology"/>
<organism evidence="13 14">
    <name type="scientific">Peromyscus maniculatus bairdii</name>
    <name type="common">Prairie deer mouse</name>
    <dbReference type="NCBI Taxonomy" id="230844"/>
    <lineage>
        <taxon>Eukaryota</taxon>
        <taxon>Metazoa</taxon>
        <taxon>Chordata</taxon>
        <taxon>Craniata</taxon>
        <taxon>Vertebrata</taxon>
        <taxon>Euteleostomi</taxon>
        <taxon>Mammalia</taxon>
        <taxon>Eutheria</taxon>
        <taxon>Euarchontoglires</taxon>
        <taxon>Glires</taxon>
        <taxon>Rodentia</taxon>
        <taxon>Myomorpha</taxon>
        <taxon>Muroidea</taxon>
        <taxon>Cricetidae</taxon>
        <taxon>Neotominae</taxon>
        <taxon>Peromyscus</taxon>
    </lineage>
</organism>
<keyword evidence="7 10" id="KW-0211">Defensin</keyword>
<dbReference type="InterPro" id="IPR025933">
    <property type="entry name" value="Beta_defensin_dom"/>
</dbReference>
<dbReference type="GO" id="GO:0045087">
    <property type="term" value="P:innate immune response"/>
    <property type="evidence" value="ECO:0007669"/>
    <property type="project" value="InterPro"/>
</dbReference>
<evidence type="ECO:0000256" key="4">
    <source>
        <dbReference type="ARBA" id="ARBA00022525"/>
    </source>
</evidence>
<evidence type="ECO:0000256" key="2">
    <source>
        <dbReference type="ARBA" id="ARBA00004613"/>
    </source>
</evidence>